<reference evidence="1" key="1">
    <citation type="journal article" date="2014" name="Int. J. Syst. Evol. Microbiol.">
        <title>Complete genome sequence of Corynebacterium casei LMG S-19264T (=DSM 44701T), isolated from a smear-ripened cheese.</title>
        <authorList>
            <consortium name="US DOE Joint Genome Institute (JGI-PGF)"/>
            <person name="Walter F."/>
            <person name="Albersmeier A."/>
            <person name="Kalinowski J."/>
            <person name="Ruckert C."/>
        </authorList>
    </citation>
    <scope>NUCLEOTIDE SEQUENCE</scope>
    <source>
        <strain evidence="1">CGMCC 4.7312</strain>
    </source>
</reference>
<evidence type="ECO:0008006" key="3">
    <source>
        <dbReference type="Google" id="ProtNLM"/>
    </source>
</evidence>
<dbReference type="Proteomes" id="UP000608890">
    <property type="component" value="Unassembled WGS sequence"/>
</dbReference>
<protein>
    <recommendedName>
        <fullName evidence="3">PPM-type phosphatase domain-containing protein</fullName>
    </recommendedName>
</protein>
<accession>A0A917UA46</accession>
<reference evidence="1" key="2">
    <citation type="submission" date="2020-09" db="EMBL/GenBank/DDBJ databases">
        <authorList>
            <person name="Sun Q."/>
            <person name="Zhou Y."/>
        </authorList>
    </citation>
    <scope>NUCLEOTIDE SEQUENCE</scope>
    <source>
        <strain evidence="1">CGMCC 4.7312</strain>
    </source>
</reference>
<gene>
    <name evidence="1" type="ORF">GCM10011608_56530</name>
</gene>
<keyword evidence="2" id="KW-1185">Reference proteome</keyword>
<evidence type="ECO:0000313" key="2">
    <source>
        <dbReference type="Proteomes" id="UP000608890"/>
    </source>
</evidence>
<dbReference type="EMBL" id="BMNB01000041">
    <property type="protein sequence ID" value="GGM63897.1"/>
    <property type="molecule type" value="Genomic_DNA"/>
</dbReference>
<evidence type="ECO:0000313" key="1">
    <source>
        <dbReference type="EMBL" id="GGM63897.1"/>
    </source>
</evidence>
<organism evidence="1 2">
    <name type="scientific">Micromonospora sonchi</name>
    <dbReference type="NCBI Taxonomy" id="1763543"/>
    <lineage>
        <taxon>Bacteria</taxon>
        <taxon>Bacillati</taxon>
        <taxon>Actinomycetota</taxon>
        <taxon>Actinomycetes</taxon>
        <taxon>Micromonosporales</taxon>
        <taxon>Micromonosporaceae</taxon>
        <taxon>Micromonospora</taxon>
    </lineage>
</organism>
<proteinExistence type="predicted"/>
<dbReference type="AlphaFoldDB" id="A0A917UA46"/>
<comment type="caution">
    <text evidence="1">The sequence shown here is derived from an EMBL/GenBank/DDBJ whole genome shotgun (WGS) entry which is preliminary data.</text>
</comment>
<name>A0A917UA46_9ACTN</name>
<sequence>MYHAATGGLVFALADESAALSAQDGAIPGCQALIEWIAAGLEREHGHIDWSRATQTAVRRVPIAPGDLVVFATKGVRKALGADPDWTNLLTDHLQESRPPVELVYELSRLAGGEPDDLALFAVWARPGIHHRLHHRSGLNSRSGPR</sequence>